<reference evidence="2" key="1">
    <citation type="journal article" date="2020" name="Fungal Divers.">
        <title>Resolving the Mortierellaceae phylogeny through synthesis of multi-gene phylogenetics and phylogenomics.</title>
        <authorList>
            <person name="Vandepol N."/>
            <person name="Liber J."/>
            <person name="Desiro A."/>
            <person name="Na H."/>
            <person name="Kennedy M."/>
            <person name="Barry K."/>
            <person name="Grigoriev I.V."/>
            <person name="Miller A.N."/>
            <person name="O'Donnell K."/>
            <person name="Stajich J.E."/>
            <person name="Bonito G."/>
        </authorList>
    </citation>
    <scope>NUCLEOTIDE SEQUENCE</scope>
    <source>
        <strain evidence="2">NVP60</strain>
    </source>
</reference>
<protein>
    <recommendedName>
        <fullName evidence="4">Triacylglycerol lipase</fullName>
    </recommendedName>
</protein>
<name>A0A9P6UHF9_9FUNG</name>
<dbReference type="Pfam" id="PF01674">
    <property type="entry name" value="Lipase_2"/>
    <property type="match status" value="1"/>
</dbReference>
<dbReference type="SUPFAM" id="SSF53474">
    <property type="entry name" value="alpha/beta-Hydrolases"/>
    <property type="match status" value="1"/>
</dbReference>
<dbReference type="EMBL" id="JAAAIN010001868">
    <property type="protein sequence ID" value="KAG0299578.1"/>
    <property type="molecule type" value="Genomic_DNA"/>
</dbReference>
<dbReference type="InterPro" id="IPR029058">
    <property type="entry name" value="AB_hydrolase_fold"/>
</dbReference>
<dbReference type="OrthoDB" id="9974421at2759"/>
<dbReference type="PANTHER" id="PTHR32015">
    <property type="entry name" value="FASTING INDUCED LIPASE"/>
    <property type="match status" value="1"/>
</dbReference>
<dbReference type="Gene3D" id="3.40.50.1820">
    <property type="entry name" value="alpha/beta hydrolase"/>
    <property type="match status" value="1"/>
</dbReference>
<dbReference type="PANTHER" id="PTHR32015:SF1">
    <property type="entry name" value="LIPASE"/>
    <property type="match status" value="1"/>
</dbReference>
<evidence type="ECO:0008006" key="4">
    <source>
        <dbReference type="Google" id="ProtNLM"/>
    </source>
</evidence>
<dbReference type="AlphaFoldDB" id="A0A9P6UHF9"/>
<evidence type="ECO:0000313" key="3">
    <source>
        <dbReference type="Proteomes" id="UP000823405"/>
    </source>
</evidence>
<dbReference type="GO" id="GO:0016042">
    <property type="term" value="P:lipid catabolic process"/>
    <property type="evidence" value="ECO:0007669"/>
    <property type="project" value="InterPro"/>
</dbReference>
<sequence>MCQPVPMHIFKTISLVAIAISILSIAIHASPFPAPEAISEYVPLSDRVFPEADYIKHETLHKRSSTGYNDWGCRVSAKKPNPIVFVHGLGSNGLENWQYFGPRFALAGYCTFTITYGQYKNIPLLAGLDKMENSAAQLSTFVDRVLAQSNSTQVFLVGHSEGSMMPRYYLRYLGGQSKVAKYAAIGSIVYGTSLYNLVPFLTGLGLYDPIKKIVDPLCLSCFQVLQDSPFLKDLNEGGDTVPGVEYHYIVSKYDELVTPYTNGFLKDVATNPKAANVELQALCPVNVEGHISQMFSALAFNSIRAFFDKSLNQNINCLDSLW</sequence>
<comment type="caution">
    <text evidence="2">The sequence shown here is derived from an EMBL/GenBank/DDBJ whole genome shotgun (WGS) entry which is preliminary data.</text>
</comment>
<dbReference type="InterPro" id="IPR002918">
    <property type="entry name" value="Lipase_EstA/Esterase_EstB"/>
</dbReference>
<keyword evidence="1" id="KW-0732">Signal</keyword>
<feature type="chain" id="PRO_5040272052" description="Triacylglycerol lipase" evidence="1">
    <location>
        <begin position="30"/>
        <end position="322"/>
    </location>
</feature>
<organism evidence="2 3">
    <name type="scientific">Linnemannia gamsii</name>
    <dbReference type="NCBI Taxonomy" id="64522"/>
    <lineage>
        <taxon>Eukaryota</taxon>
        <taxon>Fungi</taxon>
        <taxon>Fungi incertae sedis</taxon>
        <taxon>Mucoromycota</taxon>
        <taxon>Mortierellomycotina</taxon>
        <taxon>Mortierellomycetes</taxon>
        <taxon>Mortierellales</taxon>
        <taxon>Mortierellaceae</taxon>
        <taxon>Linnemannia</taxon>
    </lineage>
</organism>
<proteinExistence type="predicted"/>
<accession>A0A9P6UHF9</accession>
<dbReference type="GO" id="GO:0016298">
    <property type="term" value="F:lipase activity"/>
    <property type="evidence" value="ECO:0007669"/>
    <property type="project" value="TreeGrafter"/>
</dbReference>
<evidence type="ECO:0000256" key="1">
    <source>
        <dbReference type="SAM" id="SignalP"/>
    </source>
</evidence>
<evidence type="ECO:0000313" key="2">
    <source>
        <dbReference type="EMBL" id="KAG0299578.1"/>
    </source>
</evidence>
<gene>
    <name evidence="2" type="ORF">BGZ97_003627</name>
</gene>
<dbReference type="Proteomes" id="UP000823405">
    <property type="component" value="Unassembled WGS sequence"/>
</dbReference>
<keyword evidence="3" id="KW-1185">Reference proteome</keyword>
<feature type="signal peptide" evidence="1">
    <location>
        <begin position="1"/>
        <end position="29"/>
    </location>
</feature>